<dbReference type="EMBL" id="JABANO010026262">
    <property type="protein sequence ID" value="KAF4718845.1"/>
    <property type="molecule type" value="Genomic_DNA"/>
</dbReference>
<sequence length="357" mass="41244">DKLTIAKMEGWFKKFETIAKFYNWGEKAYEYVPLFLEDKVQVAYDRIPLSDRIDLNKVKASLIHSLLTQDPFEAFNSRDTDDWWEYCGPQSVVPQVADALARNQFLRGIDIEVAEKLRVLKLQTLDEMVERAEIIIRGKEAANQQKQELSFYAGYYPSNFGGKGKGKGNYNGEADPSNLTNILSSTISYTGFQKLCSTTYTGDDWICYPEGWKHCCDVFRGQKFAVTIGVDENGQQKFFTGIDPQCAKDFSTAEIKGQLHHHRKLKDDPLPAEALPYFERWSSSKKLIRVNGVCDNLLDVVDLHPLITQWYVVFGKKARPVFTYSLLNCAIRRNKVLQDFEQRKLRDIMIRTRLFRR</sequence>
<dbReference type="Proteomes" id="UP000553632">
    <property type="component" value="Unassembled WGS sequence"/>
</dbReference>
<evidence type="ECO:0000313" key="1">
    <source>
        <dbReference type="EMBL" id="KAF4718845.1"/>
    </source>
</evidence>
<accession>A0A7J6RE03</accession>
<keyword evidence="2" id="KW-1185">Reference proteome</keyword>
<protein>
    <submittedName>
        <fullName evidence="1">Uncharacterized protein</fullName>
    </submittedName>
</protein>
<name>A0A7J6RE03_PEROL</name>
<organism evidence="1 2">
    <name type="scientific">Perkinsus olseni</name>
    <name type="common">Perkinsus atlanticus</name>
    <dbReference type="NCBI Taxonomy" id="32597"/>
    <lineage>
        <taxon>Eukaryota</taxon>
        <taxon>Sar</taxon>
        <taxon>Alveolata</taxon>
        <taxon>Perkinsozoa</taxon>
        <taxon>Perkinsea</taxon>
        <taxon>Perkinsida</taxon>
        <taxon>Perkinsidae</taxon>
        <taxon>Perkinsus</taxon>
    </lineage>
</organism>
<feature type="non-terminal residue" evidence="1">
    <location>
        <position position="357"/>
    </location>
</feature>
<feature type="non-terminal residue" evidence="1">
    <location>
        <position position="1"/>
    </location>
</feature>
<proteinExistence type="predicted"/>
<gene>
    <name evidence="1" type="ORF">FOZ63_007641</name>
</gene>
<dbReference type="AlphaFoldDB" id="A0A7J6RE03"/>
<comment type="caution">
    <text evidence="1">The sequence shown here is derived from an EMBL/GenBank/DDBJ whole genome shotgun (WGS) entry which is preliminary data.</text>
</comment>
<evidence type="ECO:0000313" key="2">
    <source>
        <dbReference type="Proteomes" id="UP000553632"/>
    </source>
</evidence>
<reference evidence="1 2" key="1">
    <citation type="submission" date="2020-04" db="EMBL/GenBank/DDBJ databases">
        <title>Perkinsus olseni comparative genomics.</title>
        <authorList>
            <person name="Bogema D.R."/>
        </authorList>
    </citation>
    <scope>NUCLEOTIDE SEQUENCE [LARGE SCALE GENOMIC DNA]</scope>
    <source>
        <strain evidence="1 2">ATCC PRA-207</strain>
    </source>
</reference>